<evidence type="ECO:0000256" key="7">
    <source>
        <dbReference type="ARBA" id="ARBA00022741"/>
    </source>
</evidence>
<comment type="pathway">
    <text evidence="1">Cofactor biosynthesis; FAD biosynthesis; FAD from FMN: step 1/1.</text>
</comment>
<evidence type="ECO:0000256" key="8">
    <source>
        <dbReference type="ARBA" id="ARBA00022827"/>
    </source>
</evidence>
<evidence type="ECO:0000259" key="11">
    <source>
        <dbReference type="Pfam" id="PF06574"/>
    </source>
</evidence>
<evidence type="ECO:0000256" key="2">
    <source>
        <dbReference type="ARBA" id="ARBA00012393"/>
    </source>
</evidence>
<evidence type="ECO:0000256" key="3">
    <source>
        <dbReference type="ARBA" id="ARBA00022630"/>
    </source>
</evidence>
<dbReference type="InterPro" id="IPR015864">
    <property type="entry name" value="FAD_synthase"/>
</dbReference>
<dbReference type="GO" id="GO:0006747">
    <property type="term" value="P:FAD biosynthetic process"/>
    <property type="evidence" value="ECO:0007669"/>
    <property type="project" value="UniProtKB-UniPathway"/>
</dbReference>
<evidence type="ECO:0000256" key="5">
    <source>
        <dbReference type="ARBA" id="ARBA00022679"/>
    </source>
</evidence>
<dbReference type="GO" id="GO:0009231">
    <property type="term" value="P:riboflavin biosynthetic process"/>
    <property type="evidence" value="ECO:0007669"/>
    <property type="project" value="InterPro"/>
</dbReference>
<evidence type="ECO:0000256" key="6">
    <source>
        <dbReference type="ARBA" id="ARBA00022695"/>
    </source>
</evidence>
<keyword evidence="5" id="KW-0808">Transferase</keyword>
<comment type="caution">
    <text evidence="12">The sequence shown here is derived from an EMBL/GenBank/DDBJ whole genome shotgun (WGS) entry which is preliminary data.</text>
</comment>
<organism evidence="12 13">
    <name type="scientific">Spirochaeta lutea</name>
    <dbReference type="NCBI Taxonomy" id="1480694"/>
    <lineage>
        <taxon>Bacteria</taxon>
        <taxon>Pseudomonadati</taxon>
        <taxon>Spirochaetota</taxon>
        <taxon>Spirochaetia</taxon>
        <taxon>Spirochaetales</taxon>
        <taxon>Spirochaetaceae</taxon>
        <taxon>Spirochaeta</taxon>
    </lineage>
</organism>
<sequence length="241" mass="27046">MGVFDGVHRGHRTLIHRAKYLAETRGGHPWAITFIENPGRVLDPGQFLGSISSLNQKLTLLEAEGLEGILLVPFSHKLRHTGAEEFMNTLSKLLRLDSFTIGENFKLGVFPGMTGKELSGQFPWVDILPLAYHNDEPISSTRIRKAVRNASISEANNLLGHCYTVDLRGIPLLRHGDETQIYHEMVSQVLPQRGEHCVTMVHRDGARVQGMVTCRDSGLVWQSDELESQIAFIEFDDTYIN</sequence>
<keyword evidence="9" id="KW-0067">ATP-binding</keyword>
<dbReference type="GO" id="GO:0003919">
    <property type="term" value="F:FMN adenylyltransferase activity"/>
    <property type="evidence" value="ECO:0007669"/>
    <property type="project" value="UniProtKB-EC"/>
</dbReference>
<keyword evidence="7" id="KW-0547">Nucleotide-binding</keyword>
<dbReference type="UniPathway" id="UPA00277">
    <property type="reaction ID" value="UER00407"/>
</dbReference>
<dbReference type="Proteomes" id="UP000029692">
    <property type="component" value="Unassembled WGS sequence"/>
</dbReference>
<keyword evidence="8" id="KW-0274">FAD</keyword>
<dbReference type="Pfam" id="PF06574">
    <property type="entry name" value="FAD_syn"/>
    <property type="match status" value="1"/>
</dbReference>
<accession>A0A098R2S8</accession>
<proteinExistence type="predicted"/>
<evidence type="ECO:0000256" key="1">
    <source>
        <dbReference type="ARBA" id="ARBA00004726"/>
    </source>
</evidence>
<dbReference type="Gene3D" id="3.40.50.620">
    <property type="entry name" value="HUPs"/>
    <property type="match status" value="1"/>
</dbReference>
<evidence type="ECO:0000313" key="12">
    <source>
        <dbReference type="EMBL" id="KGE73973.1"/>
    </source>
</evidence>
<keyword evidence="6" id="KW-0548">Nucleotidyltransferase</keyword>
<protein>
    <recommendedName>
        <fullName evidence="2">FAD synthase</fullName>
        <ecNumber evidence="2">2.7.7.2</ecNumber>
    </recommendedName>
</protein>
<dbReference type="EMBL" id="JNUP01000001">
    <property type="protein sequence ID" value="KGE73973.1"/>
    <property type="molecule type" value="Genomic_DNA"/>
</dbReference>
<keyword evidence="4" id="KW-0288">FMN</keyword>
<keyword evidence="3" id="KW-0285">Flavoprotein</keyword>
<dbReference type="eggNOG" id="COG0196">
    <property type="taxonomic scope" value="Bacteria"/>
</dbReference>
<evidence type="ECO:0000256" key="9">
    <source>
        <dbReference type="ARBA" id="ARBA00022840"/>
    </source>
</evidence>
<evidence type="ECO:0000256" key="4">
    <source>
        <dbReference type="ARBA" id="ARBA00022643"/>
    </source>
</evidence>
<dbReference type="GO" id="GO:0005524">
    <property type="term" value="F:ATP binding"/>
    <property type="evidence" value="ECO:0007669"/>
    <property type="project" value="UniProtKB-KW"/>
</dbReference>
<name>A0A098R2S8_9SPIO</name>
<dbReference type="EC" id="2.7.7.2" evidence="2"/>
<comment type="catalytic activity">
    <reaction evidence="10">
        <text>FMN + ATP + H(+) = FAD + diphosphate</text>
        <dbReference type="Rhea" id="RHEA:17237"/>
        <dbReference type="ChEBI" id="CHEBI:15378"/>
        <dbReference type="ChEBI" id="CHEBI:30616"/>
        <dbReference type="ChEBI" id="CHEBI:33019"/>
        <dbReference type="ChEBI" id="CHEBI:57692"/>
        <dbReference type="ChEBI" id="CHEBI:58210"/>
        <dbReference type="EC" id="2.7.7.2"/>
    </reaction>
</comment>
<dbReference type="InterPro" id="IPR014729">
    <property type="entry name" value="Rossmann-like_a/b/a_fold"/>
</dbReference>
<dbReference type="STRING" id="1480694.DC28_02015"/>
<dbReference type="AlphaFoldDB" id="A0A098R2S8"/>
<reference evidence="12 13" key="1">
    <citation type="submission" date="2014-05" db="EMBL/GenBank/DDBJ databases">
        <title>De novo Genome Sequence of Spirocheata sp.</title>
        <authorList>
            <person name="Shivani Y."/>
            <person name="Subhash Y."/>
            <person name="Tushar L."/>
            <person name="Sasikala C."/>
            <person name="Ramana C.V."/>
        </authorList>
    </citation>
    <scope>NUCLEOTIDE SEQUENCE [LARGE SCALE GENOMIC DNA]</scope>
    <source>
        <strain evidence="12 13">JC230</strain>
    </source>
</reference>
<feature type="domain" description="FAD synthetase" evidence="11">
    <location>
        <begin position="1"/>
        <end position="141"/>
    </location>
</feature>
<keyword evidence="13" id="KW-1185">Reference proteome</keyword>
<evidence type="ECO:0000313" key="13">
    <source>
        <dbReference type="Proteomes" id="UP000029692"/>
    </source>
</evidence>
<gene>
    <name evidence="12" type="ORF">DC28_02015</name>
</gene>
<evidence type="ECO:0000256" key="10">
    <source>
        <dbReference type="ARBA" id="ARBA00049494"/>
    </source>
</evidence>
<dbReference type="SUPFAM" id="SSF52374">
    <property type="entry name" value="Nucleotidylyl transferase"/>
    <property type="match status" value="1"/>
</dbReference>